<protein>
    <recommendedName>
        <fullName evidence="9">Flagellar transcriptional regulator FlhD</fullName>
    </recommendedName>
</protein>
<evidence type="ECO:0000256" key="4">
    <source>
        <dbReference type="ARBA" id="ARBA00023125"/>
    </source>
</evidence>
<reference evidence="10" key="1">
    <citation type="submission" date="2015-04" db="EMBL/GenBank/DDBJ databases">
        <title>Formation of a single polar flagellum by lateral and polar bacterial flagellar gene sets.</title>
        <authorList>
            <person name="Maruyama Y."/>
            <person name="Kobayashi M."/>
            <person name="Murata K."/>
            <person name="Hashimoto W."/>
        </authorList>
    </citation>
    <scope>NUCLEOTIDE SEQUENCE</scope>
    <source>
        <strain evidence="10">A1</strain>
    </source>
</reference>
<comment type="similarity">
    <text evidence="9">Belongs to the FlhD family.</text>
</comment>
<dbReference type="EMBL" id="LC043071">
    <property type="protein sequence ID" value="BAQ18852.1"/>
    <property type="molecule type" value="Genomic_DNA"/>
</dbReference>
<keyword evidence="4 9" id="KW-0238">DNA-binding</keyword>
<dbReference type="InterPro" id="IPR036194">
    <property type="entry name" value="FlhD_sf"/>
</dbReference>
<evidence type="ECO:0000256" key="5">
    <source>
        <dbReference type="ARBA" id="ARBA00023157"/>
    </source>
</evidence>
<proteinExistence type="inferred from homology"/>
<name>A0A0A8K8K4_9SPHN</name>
<accession>A0A0A8K8K4</accession>
<sequence length="105" mass="11413">MKATDVQSEIKELNLAYLMLAQQMIKTSRESAMLKLGVGSDVADIIEGLTPGQILRMAGSDMMLCRFRFDDGLLVNLLANHERDSAASRIHAAILAAGRPVEQVA</sequence>
<keyword evidence="10" id="KW-0966">Cell projection</keyword>
<dbReference type="SUPFAM" id="SSF63592">
    <property type="entry name" value="Flagellar transcriptional activator FlhD"/>
    <property type="match status" value="1"/>
</dbReference>
<evidence type="ECO:0000256" key="6">
    <source>
        <dbReference type="ARBA" id="ARBA00023159"/>
    </source>
</evidence>
<feature type="disulfide bond" description="Interchain" evidence="9">
    <location>
        <position position="65"/>
    </location>
</feature>
<comment type="domain">
    <text evidence="9">The C-terminal region contains a putative helix-turn-helix (HTH) motif, suggesting that this region may bind DNA.</text>
</comment>
<keyword evidence="7 9" id="KW-0804">Transcription</keyword>
<dbReference type="GO" id="GO:1902208">
    <property type="term" value="P:regulation of bacterial-type flagellum assembly"/>
    <property type="evidence" value="ECO:0007669"/>
    <property type="project" value="UniProtKB-UniRule"/>
</dbReference>
<evidence type="ECO:0000313" key="10">
    <source>
        <dbReference type="EMBL" id="BAQ18852.1"/>
    </source>
</evidence>
<dbReference type="NCBIfam" id="NF002783">
    <property type="entry name" value="PRK02909.1-1"/>
    <property type="match status" value="1"/>
</dbReference>
<dbReference type="Pfam" id="PF05247">
    <property type="entry name" value="FlhD"/>
    <property type="match status" value="1"/>
</dbReference>
<keyword evidence="6 9" id="KW-0010">Activator</keyword>
<evidence type="ECO:0000256" key="8">
    <source>
        <dbReference type="ARBA" id="ARBA00025431"/>
    </source>
</evidence>
<evidence type="ECO:0000256" key="3">
    <source>
        <dbReference type="ARBA" id="ARBA00023015"/>
    </source>
</evidence>
<keyword evidence="5 9" id="KW-1015">Disulfide bond</keyword>
<evidence type="ECO:0000256" key="1">
    <source>
        <dbReference type="ARBA" id="ARBA00022490"/>
    </source>
</evidence>
<evidence type="ECO:0000256" key="7">
    <source>
        <dbReference type="ARBA" id="ARBA00023163"/>
    </source>
</evidence>
<dbReference type="GO" id="GO:0045893">
    <property type="term" value="P:positive regulation of DNA-templated transcription"/>
    <property type="evidence" value="ECO:0007669"/>
    <property type="project" value="InterPro"/>
</dbReference>
<dbReference type="AlphaFoldDB" id="A0A0A8K8K4"/>
<dbReference type="InterPro" id="IPR023559">
    <property type="entry name" value="Flagellar_FlhD"/>
</dbReference>
<comment type="subunit">
    <text evidence="9">Homodimer; disulfide-linked. Forms a heterohexamer composed of two FlhC and four FlhD subunits. Each FlhC binds a FlhD dimer, forming a heterotrimer, and a hexamer assembles by dimerization of two heterotrimers.</text>
</comment>
<gene>
    <name evidence="9 10" type="primary">flhD</name>
</gene>
<dbReference type="GO" id="GO:0003677">
    <property type="term" value="F:DNA binding"/>
    <property type="evidence" value="ECO:0007669"/>
    <property type="project" value="UniProtKB-UniRule"/>
</dbReference>
<keyword evidence="3 9" id="KW-0805">Transcription regulation</keyword>
<comment type="function">
    <text evidence="8 9">Functions in complex with FlhC as a master transcriptional regulator that regulates transcription of several flagellar and non-flagellar operons by binding to their promoter region. Activates expression of class 2 flagellar genes, including fliA, which is a flagellum-specific sigma factor that turns on the class 3 genes. Also regulates genes whose products function in a variety of physiological pathways.</text>
</comment>
<evidence type="ECO:0000256" key="9">
    <source>
        <dbReference type="HAMAP-Rule" id="MF_00725"/>
    </source>
</evidence>
<keyword evidence="1 9" id="KW-0963">Cytoplasm</keyword>
<dbReference type="GO" id="GO:0044780">
    <property type="term" value="P:bacterial-type flagellum assembly"/>
    <property type="evidence" value="ECO:0007669"/>
    <property type="project" value="InterPro"/>
</dbReference>
<evidence type="ECO:0000256" key="2">
    <source>
        <dbReference type="ARBA" id="ARBA00022795"/>
    </source>
</evidence>
<dbReference type="Gene3D" id="1.10.4000.10">
    <property type="entry name" value="Flagellar transcriptional activator FlhD"/>
    <property type="match status" value="1"/>
</dbReference>
<dbReference type="GO" id="GO:0005737">
    <property type="term" value="C:cytoplasm"/>
    <property type="evidence" value="ECO:0007669"/>
    <property type="project" value="UniProtKB-SubCell"/>
</dbReference>
<organism evidence="10">
    <name type="scientific">Sphingomonas sp. A1</name>
    <dbReference type="NCBI Taxonomy" id="90322"/>
    <lineage>
        <taxon>Bacteria</taxon>
        <taxon>Pseudomonadati</taxon>
        <taxon>Pseudomonadota</taxon>
        <taxon>Alphaproteobacteria</taxon>
        <taxon>Sphingomonadales</taxon>
        <taxon>Sphingomonadaceae</taxon>
        <taxon>Sphingomonas</taxon>
    </lineage>
</organism>
<keyword evidence="2 9" id="KW-1005">Bacterial flagellum biogenesis</keyword>
<keyword evidence="10" id="KW-0969">Cilium</keyword>
<comment type="subcellular location">
    <subcellularLocation>
        <location evidence="9">Cytoplasm</location>
    </subcellularLocation>
</comment>
<dbReference type="HAMAP" id="MF_00725">
    <property type="entry name" value="FlhD"/>
    <property type="match status" value="1"/>
</dbReference>
<keyword evidence="10" id="KW-0282">Flagellum</keyword>